<dbReference type="Pfam" id="PF03663">
    <property type="entry name" value="Glyco_hydro_76"/>
    <property type="match status" value="1"/>
</dbReference>
<dbReference type="GO" id="GO:0005975">
    <property type="term" value="P:carbohydrate metabolic process"/>
    <property type="evidence" value="ECO:0007669"/>
    <property type="project" value="InterPro"/>
</dbReference>
<dbReference type="InterPro" id="IPR053169">
    <property type="entry name" value="MUG_Protein"/>
</dbReference>
<dbReference type="RefSeq" id="WP_164348265.1">
    <property type="nucleotide sequence ID" value="NZ_JAAGLQ010000572.1"/>
</dbReference>
<dbReference type="PANTHER" id="PTHR47791">
    <property type="entry name" value="MEIOTICALLY UP-REGULATED GENE 191 PROTEIN"/>
    <property type="match status" value="1"/>
</dbReference>
<dbReference type="PANTHER" id="PTHR47791:SF1">
    <property type="entry name" value="ENDO MANNANASE, GH76 FAMILY (EUROFUNG)"/>
    <property type="match status" value="1"/>
</dbReference>
<feature type="signal peptide" evidence="1">
    <location>
        <begin position="1"/>
        <end position="28"/>
    </location>
</feature>
<dbReference type="InterPro" id="IPR008928">
    <property type="entry name" value="6-hairpin_glycosidase_sf"/>
</dbReference>
<accession>A0A6N9U5D8</accession>
<feature type="chain" id="PRO_5026993888" evidence="1">
    <location>
        <begin position="29"/>
        <end position="482"/>
    </location>
</feature>
<dbReference type="SUPFAM" id="SSF48208">
    <property type="entry name" value="Six-hairpin glycosidases"/>
    <property type="match status" value="1"/>
</dbReference>
<dbReference type="InterPro" id="IPR005198">
    <property type="entry name" value="Glyco_hydro_76"/>
</dbReference>
<reference evidence="2 3" key="1">
    <citation type="submission" date="2020-01" db="EMBL/GenBank/DDBJ databases">
        <title>Insect and environment-associated Actinomycetes.</title>
        <authorList>
            <person name="Currrie C."/>
            <person name="Chevrette M."/>
            <person name="Carlson C."/>
            <person name="Stubbendieck R."/>
            <person name="Wendt-Pienkowski E."/>
        </authorList>
    </citation>
    <scope>NUCLEOTIDE SEQUENCE [LARGE SCALE GENOMIC DNA]</scope>
    <source>
        <strain evidence="2 3">SID11342</strain>
    </source>
</reference>
<gene>
    <name evidence="2" type="ORF">G3I29_26805</name>
</gene>
<sequence>MPLTRRTGTAAALAFVPALTFTALPATAAESAAADTVCNKYCDARDPSAATSDRIPVSTTVNGRTVRLHLSDNDVMGWASIDDGGAGDEVWLDRSFDGGQTWSTGSKLGQTATPDGSTGWRTQMYNVDDWNTAGVGALRACGKGGSGEVSCTGWARTDWNAWSRGTAAATALMMSYDRSTGLFGGNGWWTAANALTAVIDNARVSGMPSYKYAIASTYDKNIDAQGGNFTNDYLDDTGWWGLAWVAAYDATGDSRYLDTARADADHMNTYWTDACEGGVLWNRTKTYKNAITNELYLQLNAALHNRIADDTVYLGRAQQEWSWFQQSGMLNDDNMINDGLTDGCANNGQTTWTYNQGVVLGGLTELYRATGDGGLLTAARELADASTERLQTDGVLREPGESDDCTGDGPSFKGAYVRGLGRLDAQLDDHPYAATLDSWADAAYANDRNSLDQYGPHWNGGSGRSDYGCQQSVLDLLNAAGQ</sequence>
<dbReference type="Gene3D" id="1.50.10.20">
    <property type="match status" value="1"/>
</dbReference>
<organism evidence="2 3">
    <name type="scientific">Streptomyces halstedii</name>
    <dbReference type="NCBI Taxonomy" id="1944"/>
    <lineage>
        <taxon>Bacteria</taxon>
        <taxon>Bacillati</taxon>
        <taxon>Actinomycetota</taxon>
        <taxon>Actinomycetes</taxon>
        <taxon>Kitasatosporales</taxon>
        <taxon>Streptomycetaceae</taxon>
        <taxon>Streptomyces</taxon>
    </lineage>
</organism>
<evidence type="ECO:0000313" key="2">
    <source>
        <dbReference type="EMBL" id="NEA19044.1"/>
    </source>
</evidence>
<keyword evidence="2" id="KW-0378">Hydrolase</keyword>
<dbReference type="Proteomes" id="UP000471293">
    <property type="component" value="Unassembled WGS sequence"/>
</dbReference>
<protein>
    <submittedName>
        <fullName evidence="2">Glycosyl hydrolase</fullName>
    </submittedName>
</protein>
<dbReference type="EMBL" id="JAAGLQ010000572">
    <property type="protein sequence ID" value="NEA19044.1"/>
    <property type="molecule type" value="Genomic_DNA"/>
</dbReference>
<evidence type="ECO:0000313" key="3">
    <source>
        <dbReference type="Proteomes" id="UP000471293"/>
    </source>
</evidence>
<name>A0A6N9U5D8_STRHA</name>
<proteinExistence type="predicted"/>
<dbReference type="AlphaFoldDB" id="A0A6N9U5D8"/>
<comment type="caution">
    <text evidence="2">The sequence shown here is derived from an EMBL/GenBank/DDBJ whole genome shotgun (WGS) entry which is preliminary data.</text>
</comment>
<keyword evidence="1" id="KW-0732">Signal</keyword>
<dbReference type="GO" id="GO:0016787">
    <property type="term" value="F:hydrolase activity"/>
    <property type="evidence" value="ECO:0007669"/>
    <property type="project" value="UniProtKB-KW"/>
</dbReference>
<evidence type="ECO:0000256" key="1">
    <source>
        <dbReference type="SAM" id="SignalP"/>
    </source>
</evidence>